<proteinExistence type="inferred from homology"/>
<evidence type="ECO:0000256" key="1">
    <source>
        <dbReference type="ARBA" id="ARBA00004141"/>
    </source>
</evidence>
<dbReference type="Pfam" id="PF06738">
    <property type="entry name" value="ThrE"/>
    <property type="match status" value="1"/>
</dbReference>
<dbReference type="GO" id="GO:0022857">
    <property type="term" value="F:transmembrane transporter activity"/>
    <property type="evidence" value="ECO:0007669"/>
    <property type="project" value="InterPro"/>
</dbReference>
<feature type="domain" description="Threonine/serine exporter-like N-terminal" evidence="7">
    <location>
        <begin position="3"/>
        <end position="200"/>
    </location>
</feature>
<dbReference type="GeneID" id="20677588"/>
<feature type="domain" description="Threonine/Serine exporter ThrE" evidence="8">
    <location>
        <begin position="256"/>
        <end position="370"/>
    </location>
</feature>
<keyword evidence="10" id="KW-1185">Reference proteome</keyword>
<evidence type="ECO:0000313" key="10">
    <source>
        <dbReference type="Proteomes" id="UP000030671"/>
    </source>
</evidence>
<evidence type="ECO:0008006" key="11">
    <source>
        <dbReference type="Google" id="ProtNLM"/>
    </source>
</evidence>
<dbReference type="InterPro" id="IPR051361">
    <property type="entry name" value="ThrE/Ser_Exporter"/>
</dbReference>
<feature type="transmembrane region" description="Helical" evidence="6">
    <location>
        <begin position="316"/>
        <end position="333"/>
    </location>
</feature>
<feature type="transmembrane region" description="Helical" evidence="6">
    <location>
        <begin position="114"/>
        <end position="134"/>
    </location>
</feature>
<comment type="subcellular location">
    <subcellularLocation>
        <location evidence="1">Membrane</location>
        <topology evidence="1">Multi-pass membrane protein</topology>
    </subcellularLocation>
</comment>
<dbReference type="KEGG" id="hir:HETIRDRAFT_47486"/>
<feature type="transmembrane region" description="Helical" evidence="6">
    <location>
        <begin position="141"/>
        <end position="160"/>
    </location>
</feature>
<evidence type="ECO:0000259" key="8">
    <source>
        <dbReference type="Pfam" id="PF12821"/>
    </source>
</evidence>
<feature type="transmembrane region" description="Helical" evidence="6">
    <location>
        <begin position="65"/>
        <end position="84"/>
    </location>
</feature>
<name>W4KDQ2_HETIT</name>
<dbReference type="InterPro" id="IPR024528">
    <property type="entry name" value="ThrE_2"/>
</dbReference>
<accession>W4KDQ2</accession>
<reference evidence="9 10" key="1">
    <citation type="journal article" date="2012" name="New Phytol.">
        <title>Insight into trade-off between wood decay and parasitism from the genome of a fungal forest pathogen.</title>
        <authorList>
            <person name="Olson A."/>
            <person name="Aerts A."/>
            <person name="Asiegbu F."/>
            <person name="Belbahri L."/>
            <person name="Bouzid O."/>
            <person name="Broberg A."/>
            <person name="Canback B."/>
            <person name="Coutinho P.M."/>
            <person name="Cullen D."/>
            <person name="Dalman K."/>
            <person name="Deflorio G."/>
            <person name="van Diepen L.T."/>
            <person name="Dunand C."/>
            <person name="Duplessis S."/>
            <person name="Durling M."/>
            <person name="Gonthier P."/>
            <person name="Grimwood J."/>
            <person name="Fossdal C.G."/>
            <person name="Hansson D."/>
            <person name="Henrissat B."/>
            <person name="Hietala A."/>
            <person name="Himmelstrand K."/>
            <person name="Hoffmeister D."/>
            <person name="Hogberg N."/>
            <person name="James T.Y."/>
            <person name="Karlsson M."/>
            <person name="Kohler A."/>
            <person name="Kues U."/>
            <person name="Lee Y.H."/>
            <person name="Lin Y.C."/>
            <person name="Lind M."/>
            <person name="Lindquist E."/>
            <person name="Lombard V."/>
            <person name="Lucas S."/>
            <person name="Lunden K."/>
            <person name="Morin E."/>
            <person name="Murat C."/>
            <person name="Park J."/>
            <person name="Raffaello T."/>
            <person name="Rouze P."/>
            <person name="Salamov A."/>
            <person name="Schmutz J."/>
            <person name="Solheim H."/>
            <person name="Stahlberg J."/>
            <person name="Velez H."/>
            <person name="de Vries R.P."/>
            <person name="Wiebenga A."/>
            <person name="Woodward S."/>
            <person name="Yakovlev I."/>
            <person name="Garbelotto M."/>
            <person name="Martin F."/>
            <person name="Grigoriev I.V."/>
            <person name="Stenlid J."/>
        </authorList>
    </citation>
    <scope>NUCLEOTIDE SEQUENCE [LARGE SCALE GENOMIC DNA]</scope>
    <source>
        <strain evidence="9 10">TC 32-1</strain>
    </source>
</reference>
<dbReference type="eggNOG" id="ENOG502QPMM">
    <property type="taxonomic scope" value="Eukaryota"/>
</dbReference>
<dbReference type="RefSeq" id="XP_009543212.1">
    <property type="nucleotide sequence ID" value="XM_009544917.1"/>
</dbReference>
<keyword evidence="3 6" id="KW-1133">Transmembrane helix</keyword>
<comment type="similarity">
    <text evidence="5">Belongs to the ThrE exporter (TC 2.A.79) family.</text>
</comment>
<evidence type="ECO:0000256" key="5">
    <source>
        <dbReference type="ARBA" id="ARBA00034125"/>
    </source>
</evidence>
<dbReference type="Proteomes" id="UP000030671">
    <property type="component" value="Unassembled WGS sequence"/>
</dbReference>
<dbReference type="FunCoup" id="W4KDQ2">
    <property type="interactions" value="4"/>
</dbReference>
<dbReference type="PANTHER" id="PTHR31082:SF4">
    <property type="entry name" value="PHEROMONE-REGULATED MEMBRANE PROTEIN 10"/>
    <property type="match status" value="1"/>
</dbReference>
<organism evidence="9 10">
    <name type="scientific">Heterobasidion irregulare (strain TC 32-1)</name>
    <dbReference type="NCBI Taxonomy" id="747525"/>
    <lineage>
        <taxon>Eukaryota</taxon>
        <taxon>Fungi</taxon>
        <taxon>Dikarya</taxon>
        <taxon>Basidiomycota</taxon>
        <taxon>Agaricomycotina</taxon>
        <taxon>Agaricomycetes</taxon>
        <taxon>Russulales</taxon>
        <taxon>Bondarzewiaceae</taxon>
        <taxon>Heterobasidion</taxon>
        <taxon>Heterobasidion annosum species complex</taxon>
    </lineage>
</organism>
<evidence type="ECO:0000313" key="9">
    <source>
        <dbReference type="EMBL" id="ETW83928.1"/>
    </source>
</evidence>
<evidence type="ECO:0000256" key="6">
    <source>
        <dbReference type="SAM" id="Phobius"/>
    </source>
</evidence>
<evidence type="ECO:0000256" key="4">
    <source>
        <dbReference type="ARBA" id="ARBA00023136"/>
    </source>
</evidence>
<keyword evidence="2 6" id="KW-0812">Transmembrane</keyword>
<dbReference type="PANTHER" id="PTHR31082">
    <property type="entry name" value="PHEROMONE-REGULATED MEMBRANE PROTEIN 10"/>
    <property type="match status" value="1"/>
</dbReference>
<sequence length="386" mass="41909">MVSTFGDAGTQTSETHFVRCGGRLALGNLRKVHYIYRRVVHDEISAKKASDLLTELVDSPPIYSTFQRCTLAFILAALICPLSFGGSFIDMWIAAIAAALLCTLQLVVVSNSSLYASVFDITVTILISFTTRGLSSIGKELFCYTAISSASIVTILPGYLVLCSSLEIASRTMICGSVRMVYALVYTLFLGFGLQLGSDLYLVVDPLQRGKLASFGSALQRTVIYSCYRHPQFPWYLQPLPWWTQFLTVPLFGICLSLANLQPYRTKEFPVMVIIACVSYVTNKAADHYIFNRSEVVSAVGAFTVGMLGNIYSRKMGGTAFTSVVPGILFLVPSGLSQAGGMTADNGIDIGSAMINVVIGITVGLFISQTVSYMFGSRRNGITLSF</sequence>
<dbReference type="HOGENOM" id="CLU_007078_4_1_1"/>
<dbReference type="InParanoid" id="W4KDQ2"/>
<evidence type="ECO:0000256" key="3">
    <source>
        <dbReference type="ARBA" id="ARBA00022989"/>
    </source>
</evidence>
<evidence type="ECO:0000259" key="7">
    <source>
        <dbReference type="Pfam" id="PF06738"/>
    </source>
</evidence>
<dbReference type="EMBL" id="KI925456">
    <property type="protein sequence ID" value="ETW83928.1"/>
    <property type="molecule type" value="Genomic_DNA"/>
</dbReference>
<dbReference type="AlphaFoldDB" id="W4KDQ2"/>
<feature type="transmembrane region" description="Helical" evidence="6">
    <location>
        <begin position="353"/>
        <end position="376"/>
    </location>
</feature>
<feature type="transmembrane region" description="Helical" evidence="6">
    <location>
        <begin position="91"/>
        <end position="108"/>
    </location>
</feature>
<dbReference type="OrthoDB" id="413008at2759"/>
<evidence type="ECO:0000256" key="2">
    <source>
        <dbReference type="ARBA" id="ARBA00022692"/>
    </source>
</evidence>
<keyword evidence="4 6" id="KW-0472">Membrane</keyword>
<dbReference type="InterPro" id="IPR010619">
    <property type="entry name" value="ThrE-like_N"/>
</dbReference>
<protein>
    <recommendedName>
        <fullName evidence="11">Threonine/serine exporter-like N-terminal domain-containing protein</fullName>
    </recommendedName>
</protein>
<feature type="transmembrane region" description="Helical" evidence="6">
    <location>
        <begin position="180"/>
        <end position="204"/>
    </location>
</feature>
<gene>
    <name evidence="9" type="ORF">HETIRDRAFT_47486</name>
</gene>
<dbReference type="Pfam" id="PF12821">
    <property type="entry name" value="ThrE_2"/>
    <property type="match status" value="1"/>
</dbReference>